<dbReference type="Gene3D" id="2.150.10.10">
    <property type="entry name" value="Serralysin-like metalloprotease, C-terminal"/>
    <property type="match status" value="4"/>
</dbReference>
<dbReference type="PRINTS" id="PR00313">
    <property type="entry name" value="CABNDNGRPT"/>
</dbReference>
<feature type="domain" description="Peptidase M10 serralysin C-terminal" evidence="5">
    <location>
        <begin position="1298"/>
        <end position="1428"/>
    </location>
</feature>
<dbReference type="InterPro" id="IPR011330">
    <property type="entry name" value="Glyco_hydro/deAcase_b/a-brl"/>
</dbReference>
<dbReference type="Proteomes" id="UP000199502">
    <property type="component" value="Unassembled WGS sequence"/>
</dbReference>
<protein>
    <submittedName>
        <fullName evidence="6">Ca2+-binding protein, RTX toxin-related</fullName>
    </submittedName>
</protein>
<dbReference type="InterPro" id="IPR029062">
    <property type="entry name" value="Class_I_gatase-like"/>
</dbReference>
<evidence type="ECO:0000313" key="6">
    <source>
        <dbReference type="EMBL" id="SCY12366.1"/>
    </source>
</evidence>
<dbReference type="Gene3D" id="3.40.50.880">
    <property type="match status" value="1"/>
</dbReference>
<dbReference type="RefSeq" id="WP_175453224.1">
    <property type="nucleotide sequence ID" value="NZ_FMVT01000002.1"/>
</dbReference>
<dbReference type="Gene3D" id="3.20.20.370">
    <property type="entry name" value="Glycoside hydrolase/deacetylase"/>
    <property type="match status" value="1"/>
</dbReference>
<comment type="subcellular location">
    <subcellularLocation>
        <location evidence="2">Secreted</location>
    </subcellularLocation>
</comment>
<dbReference type="PANTHER" id="PTHR38340">
    <property type="entry name" value="S-LAYER PROTEIN"/>
    <property type="match status" value="1"/>
</dbReference>
<keyword evidence="7" id="KW-1185">Reference proteome</keyword>
<evidence type="ECO:0000256" key="1">
    <source>
        <dbReference type="ARBA" id="ARBA00001913"/>
    </source>
</evidence>
<dbReference type="InterPro" id="IPR011049">
    <property type="entry name" value="Serralysin-like_metalloprot_C"/>
</dbReference>
<keyword evidence="4" id="KW-0677">Repeat</keyword>
<dbReference type="Pfam" id="PF00353">
    <property type="entry name" value="HemolysinCabind"/>
    <property type="match status" value="6"/>
</dbReference>
<reference evidence="6 7" key="1">
    <citation type="submission" date="2016-10" db="EMBL/GenBank/DDBJ databases">
        <authorList>
            <person name="de Groot N.N."/>
        </authorList>
    </citation>
    <scope>NUCLEOTIDE SEQUENCE [LARGE SCALE GENOMIC DNA]</scope>
    <source>
        <strain evidence="6 7">CGMCC 1.8925</strain>
    </source>
</reference>
<dbReference type="InterPro" id="IPR001343">
    <property type="entry name" value="Hemolysn_Ca-bd"/>
</dbReference>
<accession>A0A1G5DCM3</accession>
<evidence type="ECO:0000313" key="7">
    <source>
        <dbReference type="Proteomes" id="UP000199502"/>
    </source>
</evidence>
<dbReference type="GO" id="GO:0005509">
    <property type="term" value="F:calcium ion binding"/>
    <property type="evidence" value="ECO:0007669"/>
    <property type="project" value="InterPro"/>
</dbReference>
<evidence type="ECO:0000259" key="5">
    <source>
        <dbReference type="Pfam" id="PF08548"/>
    </source>
</evidence>
<dbReference type="InterPro" id="IPR013858">
    <property type="entry name" value="Peptidase_M10B_C"/>
</dbReference>
<comment type="cofactor">
    <cofactor evidence="1">
        <name>Ca(2+)</name>
        <dbReference type="ChEBI" id="CHEBI:29108"/>
    </cofactor>
</comment>
<dbReference type="GO" id="GO:0005615">
    <property type="term" value="C:extracellular space"/>
    <property type="evidence" value="ECO:0007669"/>
    <property type="project" value="InterPro"/>
</dbReference>
<evidence type="ECO:0000256" key="2">
    <source>
        <dbReference type="ARBA" id="ARBA00004613"/>
    </source>
</evidence>
<organism evidence="6 7">
    <name type="scientific">Paracoccus tibetensis</name>
    <dbReference type="NCBI Taxonomy" id="336292"/>
    <lineage>
        <taxon>Bacteria</taxon>
        <taxon>Pseudomonadati</taxon>
        <taxon>Pseudomonadota</taxon>
        <taxon>Alphaproteobacteria</taxon>
        <taxon>Rhodobacterales</taxon>
        <taxon>Paracoccaceae</taxon>
        <taxon>Paracoccus</taxon>
    </lineage>
</organism>
<gene>
    <name evidence="6" type="ORF">SAMN05660710_00752</name>
</gene>
<dbReference type="CDD" id="cd03143">
    <property type="entry name" value="A4_beta-galactosidase_middle_domain"/>
    <property type="match status" value="1"/>
</dbReference>
<dbReference type="SUPFAM" id="SSF51120">
    <property type="entry name" value="beta-Roll"/>
    <property type="match status" value="3"/>
</dbReference>
<dbReference type="PROSITE" id="PS00330">
    <property type="entry name" value="HEMOLYSIN_CALCIUM"/>
    <property type="match status" value="6"/>
</dbReference>
<name>A0A1G5DCM3_9RHOB</name>
<dbReference type="EMBL" id="FMVT01000002">
    <property type="protein sequence ID" value="SCY12366.1"/>
    <property type="molecule type" value="Genomic_DNA"/>
</dbReference>
<dbReference type="InterPro" id="IPR050557">
    <property type="entry name" value="RTX_toxin/Mannuronan_C5-epim"/>
</dbReference>
<keyword evidence="3" id="KW-0964">Secreted</keyword>
<evidence type="ECO:0000256" key="3">
    <source>
        <dbReference type="ARBA" id="ARBA00022525"/>
    </source>
</evidence>
<dbReference type="GO" id="GO:0005975">
    <property type="term" value="P:carbohydrate metabolic process"/>
    <property type="evidence" value="ECO:0007669"/>
    <property type="project" value="InterPro"/>
</dbReference>
<dbReference type="SUPFAM" id="SSF88713">
    <property type="entry name" value="Glycoside hydrolase/deacetylase"/>
    <property type="match status" value="1"/>
</dbReference>
<dbReference type="PANTHER" id="PTHR38340:SF1">
    <property type="entry name" value="S-LAYER PROTEIN"/>
    <property type="match status" value="1"/>
</dbReference>
<sequence>MPTLTGSISDFPSGARLDRPGQGAEGYALYGYKDGDIYVFAFQADAQAIGAGTTLWLDADKNRSTGYQIWGFTGGAEFNVDVGADGIPRLYTGDAGSAFVSNIDYMYSADGRVLQLAIPASLIGGAPEVRVFADVNNQVFLPNSYANIDIFVGGESAPPITVDGKVLDGRIGEWTAAMRLDTPATGTPGFALYGDKGETSFQFAITSETARIGAGTTIWLDTDTNRATGHQIFGFTGGAEYNVNFAADGTAALYRGGAGQTFVANIDYRLSPDGRVLELAIDKALLGGTERVRVYADVNDQVFIPNDYANVNLFVGAQVVTPAVDSPALRIGIVFSETTAANFYAETSYHQLIMSAQNQAIQAGIPFDLLSEQDLKNTASLANYDVLVFPGFSHVRSADLVEITESLAAAQRAYGIGFVAAGNFLTNTETGEPIAGDSYARMKTLLGVTLEGFGETAGIGIEARGGTNPILDSYGAGERVGNYTNISYLNFTDVTGNGTVLFDQVVSAPGGGTTRVDGVIATQTAGRNVHFASDAIIGNSNILQDAIGWIAADNQPSVSLAMTRGNSLFYSRNDMDQSQEAYDVIDTQPSIYDRMLPILERAYADFGFVGSYYVNIGADSPDQRTDWTVSRAYYDRLRAIDSEIGSHSYTHPHDTNLLLRDTPEILALIARVDPRNPNAVDPTTLTAAEKELLFSSYRFQFETSRAILEARLGYPITGAAVPGMPERIETTREIIKYYDYISGGYSGTGAGYPGAFGFLSPAEMNQVYLAPNMSFDFTLIGWLGLTPDQATARWLAEYETLTAHADTPIIAFPWHDYGLTNWDIGSPQQVYTEEMFLTIIRRAFADGTEFVTGADLANRIRSFQASALEATREGNMLSLRVNSTDAGRFALDVSDEGRIQSVANWYAWNESKVFLDRDGGQFNVVLGPNAADVTRVSDLPQRADLLSVTGNGTNLSFAFEGRGSAAVTLRTQGSDIVRITGTDEGTPEAGGRVVLKYNAAGRHDTAVTYVAAGTVVTATAAGDVLLGGTANDRLNGAGGADHLHGGAGNDTISGFAGVDRLFGGAGRDVLSGGQGNDQIFGGDGDDLILWTWGDGNDSIDGGAGTDRLQIDGTSAGQTMSATWNGTALSGLTNFAALTSVEEFQLNLQGGTNTLSYAAGSAGVTVNLTAGTASGFVSIANIANVNGGNGADVLTASDRANVLNGGAGDDRLIATVDNVRDTFDGGAGTDILDLSAYASNLTVNMSSSTVTIGGTGSNQGQSDIALNIETFVFGSGADSATGNASANRFVGGAGNDTLSGLGGNDTLEGGAGNDRLIGGAGTDVLIGGTGDDRFVFNSISDSSVSAPDVIMDFQGAGVTGGDVIDLSGMSLLPFLWMGSSNFIFGLGNQVRAFNNGTDTFVHINTNLDTSPEAVIRLAGVHNLSAGDFIL</sequence>
<evidence type="ECO:0000256" key="4">
    <source>
        <dbReference type="ARBA" id="ARBA00022737"/>
    </source>
</evidence>
<dbReference type="STRING" id="336292.SAMN05660710_00752"/>
<dbReference type="Pfam" id="PF08548">
    <property type="entry name" value="Peptidase_M10_C"/>
    <property type="match status" value="1"/>
</dbReference>
<proteinExistence type="predicted"/>
<dbReference type="InterPro" id="IPR018511">
    <property type="entry name" value="Hemolysin-typ_Ca-bd_CS"/>
</dbReference>